<dbReference type="AlphaFoldDB" id="A0A8H3M279"/>
<evidence type="ECO:0000313" key="3">
    <source>
        <dbReference type="Proteomes" id="UP000615446"/>
    </source>
</evidence>
<gene>
    <name evidence="2" type="ORF">RCL2_002585200</name>
</gene>
<evidence type="ECO:0000256" key="1">
    <source>
        <dbReference type="SAM" id="Coils"/>
    </source>
</evidence>
<comment type="caution">
    <text evidence="2">The sequence shown here is derived from an EMBL/GenBank/DDBJ whole genome shotgun (WGS) entry which is preliminary data.</text>
</comment>
<name>A0A8H3M279_9GLOM</name>
<evidence type="ECO:0000313" key="2">
    <source>
        <dbReference type="EMBL" id="GES99342.1"/>
    </source>
</evidence>
<dbReference type="OrthoDB" id="2309379at2759"/>
<dbReference type="EMBL" id="BLAL01000278">
    <property type="protein sequence ID" value="GES99342.1"/>
    <property type="molecule type" value="Genomic_DNA"/>
</dbReference>
<dbReference type="InterPro" id="IPR012337">
    <property type="entry name" value="RNaseH-like_sf"/>
</dbReference>
<accession>A0A8H3M279</accession>
<proteinExistence type="predicted"/>
<feature type="coiled-coil region" evidence="1">
    <location>
        <begin position="128"/>
        <end position="155"/>
    </location>
</feature>
<reference evidence="2" key="1">
    <citation type="submission" date="2019-10" db="EMBL/GenBank/DDBJ databases">
        <title>Conservation and host-specific expression of non-tandemly repeated heterogenous ribosome RNA gene in arbuscular mycorrhizal fungi.</title>
        <authorList>
            <person name="Maeda T."/>
            <person name="Kobayashi Y."/>
            <person name="Nakagawa T."/>
            <person name="Ezawa T."/>
            <person name="Yamaguchi K."/>
            <person name="Bino T."/>
            <person name="Nishimoto Y."/>
            <person name="Shigenobu S."/>
            <person name="Kawaguchi M."/>
        </authorList>
    </citation>
    <scope>NUCLEOTIDE SEQUENCE</scope>
    <source>
        <strain evidence="2">HR1</strain>
    </source>
</reference>
<protein>
    <submittedName>
        <fullName evidence="2">Uncharacterized protein</fullName>
    </submittedName>
</protein>
<keyword evidence="1" id="KW-0175">Coiled coil</keyword>
<dbReference type="Proteomes" id="UP000615446">
    <property type="component" value="Unassembled WGS sequence"/>
</dbReference>
<organism evidence="2 3">
    <name type="scientific">Rhizophagus clarus</name>
    <dbReference type="NCBI Taxonomy" id="94130"/>
    <lineage>
        <taxon>Eukaryota</taxon>
        <taxon>Fungi</taxon>
        <taxon>Fungi incertae sedis</taxon>
        <taxon>Mucoromycota</taxon>
        <taxon>Glomeromycotina</taxon>
        <taxon>Glomeromycetes</taxon>
        <taxon>Glomerales</taxon>
        <taxon>Glomeraceae</taxon>
        <taxon>Rhizophagus</taxon>
    </lineage>
</organism>
<dbReference type="SUPFAM" id="SSF53098">
    <property type="entry name" value="Ribonuclease H-like"/>
    <property type="match status" value="1"/>
</dbReference>
<sequence>MGIYKSYKRKYQARKAAQKSLEKRRNVTRNNTIKEITSQLTTMDQNQLNNTLTSLLPKPSVTKEYRQRNKLITSIQELPDEEVPAANHLVATMRYPKGSDSGKLLSPYLQKKAYNYIANTLYKPQSSNESLKDAKSKLELENKKLHRQNNKLIGRKRSLGAQIGHLCNQKSHHISKIRSLVRKSSIMTEDAFKEKIKSLFMVNKRKYSSNTVWLATSIAQVGEISMRSTVECTKLIYEFLTGESPQNCLSTSTLHTWHKDVSQIYINNRISQIANAPVFGIMVDESTRGEIKNFVLCYQVWEEKEQTPIVTMSCLKDIPKCNSETVSNIVIQSIQEDGLDITKCILWVTDNTAYMSSDKNGAVSLFNKKTGTSTFRIGCGLHIIQIIFNHFEQEAFGKISTGFSRKLHPYNLLYLAWNLHDGYNSSNKDKPLNINASIIKDLYDGLMGFHYNQYQLPLRSRWGYELRTAKQYLDRREAHNLFARWFIVQLENHRNTPKAYLNDWRLFESWLSNSLINIQIKCLVNFAEHFYEPLVQFIVGNDPNLRIIQNGKLSQLPFGRRAHEMSEKVFEWKAFLENIKNNVEMFFADELLEAIETLPNDEFEKLFSDLENGINKAYEYFEKWLDPWLHLPLAICRLGGDSAHSFANSFRFTILRRDWNKTPTDMELRLAKDLENDINCGNSNTFGLQEMLFDNDEFNDEFEEFCKADNPMLYKFPHLYSFVKTHIYFIIIHQQQVEGLFNKLDLKTHANMSLSLKQSKLRLASGKILKEDLTLGLEEIRAQRKKQKIIPLQDKQLSQYGEVVASNLFNCIIGNK</sequence>